<keyword evidence="4 9" id="KW-0812">Transmembrane</keyword>
<name>A0AAW2KCN3_SESRA</name>
<dbReference type="EMBL" id="JACGWJ010000029">
    <property type="protein sequence ID" value="KAL0304534.1"/>
    <property type="molecule type" value="Genomic_DNA"/>
</dbReference>
<evidence type="ECO:0000256" key="4">
    <source>
        <dbReference type="ARBA" id="ARBA00022692"/>
    </source>
</evidence>
<keyword evidence="3" id="KW-0813">Transport</keyword>
<evidence type="ECO:0000256" key="9">
    <source>
        <dbReference type="SAM" id="Phobius"/>
    </source>
</evidence>
<dbReference type="GO" id="GO:0034220">
    <property type="term" value="P:monoatomic ion transmembrane transport"/>
    <property type="evidence" value="ECO:0007669"/>
    <property type="project" value="UniProtKB-KW"/>
</dbReference>
<evidence type="ECO:0000256" key="6">
    <source>
        <dbReference type="ARBA" id="ARBA00023065"/>
    </source>
</evidence>
<feature type="transmembrane region" description="Helical" evidence="9">
    <location>
        <begin position="78"/>
        <end position="97"/>
    </location>
</feature>
<dbReference type="GO" id="GO:0016020">
    <property type="term" value="C:membrane"/>
    <property type="evidence" value="ECO:0007669"/>
    <property type="project" value="UniProtKB-SubCell"/>
</dbReference>
<evidence type="ECO:0000256" key="5">
    <source>
        <dbReference type="ARBA" id="ARBA00022989"/>
    </source>
</evidence>
<gene>
    <name evidence="10" type="ORF">Sradi_6321500</name>
</gene>
<organism evidence="10">
    <name type="scientific">Sesamum radiatum</name>
    <name type="common">Black benniseed</name>
    <dbReference type="NCBI Taxonomy" id="300843"/>
    <lineage>
        <taxon>Eukaryota</taxon>
        <taxon>Viridiplantae</taxon>
        <taxon>Streptophyta</taxon>
        <taxon>Embryophyta</taxon>
        <taxon>Tracheophyta</taxon>
        <taxon>Spermatophyta</taxon>
        <taxon>Magnoliopsida</taxon>
        <taxon>eudicotyledons</taxon>
        <taxon>Gunneridae</taxon>
        <taxon>Pentapetalae</taxon>
        <taxon>asterids</taxon>
        <taxon>lamiids</taxon>
        <taxon>Lamiales</taxon>
        <taxon>Pedaliaceae</taxon>
        <taxon>Sesamum</taxon>
    </lineage>
</organism>
<keyword evidence="5 9" id="KW-1133">Transmembrane helix</keyword>
<dbReference type="PANTHER" id="PTHR31086">
    <property type="entry name" value="ALUMINUM-ACTIVATED MALATE TRANSPORTER 10"/>
    <property type="match status" value="1"/>
</dbReference>
<evidence type="ECO:0000256" key="2">
    <source>
        <dbReference type="ARBA" id="ARBA00007079"/>
    </source>
</evidence>
<comment type="caution">
    <text evidence="10">The sequence shown here is derived from an EMBL/GenBank/DDBJ whole genome shotgun (WGS) entry which is preliminary data.</text>
</comment>
<reference evidence="10" key="2">
    <citation type="journal article" date="2024" name="Plant">
        <title>Genomic evolution and insights into agronomic trait innovations of Sesamum species.</title>
        <authorList>
            <person name="Miao H."/>
            <person name="Wang L."/>
            <person name="Qu L."/>
            <person name="Liu H."/>
            <person name="Sun Y."/>
            <person name="Le M."/>
            <person name="Wang Q."/>
            <person name="Wei S."/>
            <person name="Zheng Y."/>
            <person name="Lin W."/>
            <person name="Duan Y."/>
            <person name="Cao H."/>
            <person name="Xiong S."/>
            <person name="Wang X."/>
            <person name="Wei L."/>
            <person name="Li C."/>
            <person name="Ma Q."/>
            <person name="Ju M."/>
            <person name="Zhao R."/>
            <person name="Li G."/>
            <person name="Mu C."/>
            <person name="Tian Q."/>
            <person name="Mei H."/>
            <person name="Zhang T."/>
            <person name="Gao T."/>
            <person name="Zhang H."/>
        </authorList>
    </citation>
    <scope>NUCLEOTIDE SEQUENCE</scope>
    <source>
        <strain evidence="10">G02</strain>
    </source>
</reference>
<accession>A0AAW2KCN3</accession>
<dbReference type="AlphaFoldDB" id="A0AAW2KCN3"/>
<evidence type="ECO:0000256" key="8">
    <source>
        <dbReference type="ARBA" id="ARBA00023303"/>
    </source>
</evidence>
<comment type="subcellular location">
    <subcellularLocation>
        <location evidence="1">Membrane</location>
        <topology evidence="1">Multi-pass membrane protein</topology>
    </subcellularLocation>
</comment>
<keyword evidence="8" id="KW-0407">Ion channel</keyword>
<dbReference type="Pfam" id="PF11744">
    <property type="entry name" value="ALMT"/>
    <property type="match status" value="1"/>
</dbReference>
<keyword evidence="6" id="KW-0406">Ion transport</keyword>
<dbReference type="GO" id="GO:0015743">
    <property type="term" value="P:malate transport"/>
    <property type="evidence" value="ECO:0007669"/>
    <property type="project" value="InterPro"/>
</dbReference>
<keyword evidence="7 9" id="KW-0472">Membrane</keyword>
<sequence>MAANLGSLRQSFVDRGKERLLSRKYNSDVGFDDSFFVYEGCWHRFFRIIGERLSGWWNDVKGTAVSAYEMGRSDPRKVVFAAKMGAALSLVSVLIFFKEPLSYIGKYSIWAILTVVVVFEFSR</sequence>
<comment type="similarity">
    <text evidence="2">Belongs to the aromatic acid exporter (TC 2.A.85) family.</text>
</comment>
<reference evidence="10" key="1">
    <citation type="submission" date="2020-06" db="EMBL/GenBank/DDBJ databases">
        <authorList>
            <person name="Li T."/>
            <person name="Hu X."/>
            <person name="Zhang T."/>
            <person name="Song X."/>
            <person name="Zhang H."/>
            <person name="Dai N."/>
            <person name="Sheng W."/>
            <person name="Hou X."/>
            <person name="Wei L."/>
        </authorList>
    </citation>
    <scope>NUCLEOTIDE SEQUENCE</scope>
    <source>
        <strain evidence="10">G02</strain>
        <tissue evidence="10">Leaf</tissue>
    </source>
</reference>
<proteinExistence type="inferred from homology"/>
<dbReference type="InterPro" id="IPR020966">
    <property type="entry name" value="ALMT"/>
</dbReference>
<feature type="transmembrane region" description="Helical" evidence="9">
    <location>
        <begin position="103"/>
        <end position="121"/>
    </location>
</feature>
<evidence type="ECO:0000256" key="3">
    <source>
        <dbReference type="ARBA" id="ARBA00022448"/>
    </source>
</evidence>
<protein>
    <submittedName>
        <fullName evidence="10">Aluminum-activated malate transporter 9</fullName>
    </submittedName>
</protein>
<evidence type="ECO:0000256" key="1">
    <source>
        <dbReference type="ARBA" id="ARBA00004141"/>
    </source>
</evidence>
<evidence type="ECO:0000256" key="7">
    <source>
        <dbReference type="ARBA" id="ARBA00023136"/>
    </source>
</evidence>
<evidence type="ECO:0000313" key="10">
    <source>
        <dbReference type="EMBL" id="KAL0304534.1"/>
    </source>
</evidence>